<dbReference type="Gene3D" id="1.25.10.10">
    <property type="entry name" value="Leucine-rich Repeat Variant"/>
    <property type="match status" value="1"/>
</dbReference>
<evidence type="ECO:0000313" key="2">
    <source>
        <dbReference type="EMBL" id="KAA6399331.1"/>
    </source>
</evidence>
<protein>
    <submittedName>
        <fullName evidence="2">Uncharacterized protein</fullName>
    </submittedName>
</protein>
<feature type="region of interest" description="Disordered" evidence="1">
    <location>
        <begin position="273"/>
        <end position="384"/>
    </location>
</feature>
<dbReference type="InterPro" id="IPR016024">
    <property type="entry name" value="ARM-type_fold"/>
</dbReference>
<feature type="compositionally biased region" description="Basic and acidic residues" evidence="1">
    <location>
        <begin position="210"/>
        <end position="227"/>
    </location>
</feature>
<accession>A0A5J4WWL2</accession>
<comment type="caution">
    <text evidence="2">The sequence shown here is derived from an EMBL/GenBank/DDBJ whole genome shotgun (WGS) entry which is preliminary data.</text>
</comment>
<proteinExistence type="predicted"/>
<gene>
    <name evidence="2" type="ORF">EZS28_005144</name>
</gene>
<feature type="compositionally biased region" description="Polar residues" evidence="1">
    <location>
        <begin position="357"/>
        <end position="373"/>
    </location>
</feature>
<feature type="compositionally biased region" description="Polar residues" evidence="1">
    <location>
        <begin position="306"/>
        <end position="332"/>
    </location>
</feature>
<reference evidence="2 3" key="1">
    <citation type="submission" date="2019-03" db="EMBL/GenBank/DDBJ databases">
        <title>Single cell metagenomics reveals metabolic interactions within the superorganism composed of flagellate Streblomastix strix and complex community of Bacteroidetes bacteria on its surface.</title>
        <authorList>
            <person name="Treitli S.C."/>
            <person name="Kolisko M."/>
            <person name="Husnik F."/>
            <person name="Keeling P."/>
            <person name="Hampl V."/>
        </authorList>
    </citation>
    <scope>NUCLEOTIDE SEQUENCE [LARGE SCALE GENOMIC DNA]</scope>
    <source>
        <strain evidence="2">ST1C</strain>
    </source>
</reference>
<evidence type="ECO:0000313" key="3">
    <source>
        <dbReference type="Proteomes" id="UP000324800"/>
    </source>
</evidence>
<evidence type="ECO:0000256" key="1">
    <source>
        <dbReference type="SAM" id="MobiDB-lite"/>
    </source>
</evidence>
<dbReference type="EMBL" id="SNRW01000774">
    <property type="protein sequence ID" value="KAA6399331.1"/>
    <property type="molecule type" value="Genomic_DNA"/>
</dbReference>
<dbReference type="Proteomes" id="UP000324800">
    <property type="component" value="Unassembled WGS sequence"/>
</dbReference>
<dbReference type="SUPFAM" id="SSF48371">
    <property type="entry name" value="ARM repeat"/>
    <property type="match status" value="1"/>
</dbReference>
<feature type="compositionally biased region" description="Polar residues" evidence="1">
    <location>
        <begin position="339"/>
        <end position="348"/>
    </location>
</feature>
<feature type="region of interest" description="Disordered" evidence="1">
    <location>
        <begin position="208"/>
        <end position="239"/>
    </location>
</feature>
<feature type="compositionally biased region" description="Acidic residues" evidence="1">
    <location>
        <begin position="273"/>
        <end position="284"/>
    </location>
</feature>
<name>A0A5J4WWL2_9EUKA</name>
<dbReference type="InterPro" id="IPR011989">
    <property type="entry name" value="ARM-like"/>
</dbReference>
<organism evidence="2 3">
    <name type="scientific">Streblomastix strix</name>
    <dbReference type="NCBI Taxonomy" id="222440"/>
    <lineage>
        <taxon>Eukaryota</taxon>
        <taxon>Metamonada</taxon>
        <taxon>Preaxostyla</taxon>
        <taxon>Oxymonadida</taxon>
        <taxon>Streblomastigidae</taxon>
        <taxon>Streblomastix</taxon>
    </lineage>
</organism>
<sequence>MTTANEQSAQVIEQAIEESPACSYLNQILTFYFFRDLRIQDNELDKLIKKISAEDSNQVEILKRLIAIALDSKITFEQLKDHGVLRSAREIASRDDNQEVKRLAAVLISAIASKTKVNEEESVTGLVTSPLKAMIFSEDEGISDVATDELLELAKASESVRKQLRHDNILFQFEQLTFVGATDEIKSKFQQKLDKFFDILQYRKRGQASADKDKEKEKEGVEKKGGEDQIEEEQPETGFYGSDGIYYYFADDWAFDEQGNPCSQKDMDDYEASIEELEDYEADTENQYKHFVWKPKPPQKPISAPTDGTATTENKSAPSTESGAESATTADQTVKPKQGGSSISSKLIQQAAERQNKPVQNQTTGGNQSQINPSLFAAGDAQKQ</sequence>
<dbReference type="AlphaFoldDB" id="A0A5J4WWL2"/>